<dbReference type="PANTHER" id="PTHR33499:SF11">
    <property type="entry name" value="NO APICAL MERISTEM-ASSOCIATED C-TERMINAL DOMAIN-CONTAINING PROTEIN"/>
    <property type="match status" value="1"/>
</dbReference>
<dbReference type="EMBL" id="BKCP01011093">
    <property type="protein sequence ID" value="GER54441.1"/>
    <property type="molecule type" value="Genomic_DNA"/>
</dbReference>
<gene>
    <name evidence="2" type="ORF">STAS_32035</name>
</gene>
<feature type="compositionally biased region" description="Low complexity" evidence="1">
    <location>
        <begin position="85"/>
        <end position="104"/>
    </location>
</feature>
<feature type="region of interest" description="Disordered" evidence="1">
    <location>
        <begin position="34"/>
        <end position="134"/>
    </location>
</feature>
<comment type="caution">
    <text evidence="2">The sequence shown here is derived from an EMBL/GenBank/DDBJ whole genome shotgun (WGS) entry which is preliminary data.</text>
</comment>
<reference evidence="3" key="1">
    <citation type="journal article" date="2019" name="Curr. Biol.">
        <title>Genome Sequence of Striga asiatica Provides Insight into the Evolution of Plant Parasitism.</title>
        <authorList>
            <person name="Yoshida S."/>
            <person name="Kim S."/>
            <person name="Wafula E.K."/>
            <person name="Tanskanen J."/>
            <person name="Kim Y.M."/>
            <person name="Honaas L."/>
            <person name="Yang Z."/>
            <person name="Spallek T."/>
            <person name="Conn C.E."/>
            <person name="Ichihashi Y."/>
            <person name="Cheong K."/>
            <person name="Cui S."/>
            <person name="Der J.P."/>
            <person name="Gundlach H."/>
            <person name="Jiao Y."/>
            <person name="Hori C."/>
            <person name="Ishida J.K."/>
            <person name="Kasahara H."/>
            <person name="Kiba T."/>
            <person name="Kim M.S."/>
            <person name="Koo N."/>
            <person name="Laohavisit A."/>
            <person name="Lee Y.H."/>
            <person name="Lumba S."/>
            <person name="McCourt P."/>
            <person name="Mortimer J.C."/>
            <person name="Mutuku J.M."/>
            <person name="Nomura T."/>
            <person name="Sasaki-Sekimoto Y."/>
            <person name="Seto Y."/>
            <person name="Wang Y."/>
            <person name="Wakatake T."/>
            <person name="Sakakibara H."/>
            <person name="Demura T."/>
            <person name="Yamaguchi S."/>
            <person name="Yoneyama K."/>
            <person name="Manabe R.I."/>
            <person name="Nelson D.C."/>
            <person name="Schulman A.H."/>
            <person name="Timko M.P."/>
            <person name="dePamphilis C.W."/>
            <person name="Choi D."/>
            <person name="Shirasu K."/>
        </authorList>
    </citation>
    <scope>NUCLEOTIDE SEQUENCE [LARGE SCALE GENOMIC DNA]</scope>
    <source>
        <strain evidence="3">cv. UVA1</strain>
    </source>
</reference>
<feature type="compositionally biased region" description="Polar residues" evidence="1">
    <location>
        <begin position="62"/>
        <end position="83"/>
    </location>
</feature>
<protein>
    <submittedName>
        <fullName evidence="2">Transposon protein</fullName>
    </submittedName>
</protein>
<dbReference type="Proteomes" id="UP000325081">
    <property type="component" value="Unassembled WGS sequence"/>
</dbReference>
<accession>A0A5A7RDH7</accession>
<evidence type="ECO:0000313" key="2">
    <source>
        <dbReference type="EMBL" id="GER54441.1"/>
    </source>
</evidence>
<organism evidence="2 3">
    <name type="scientific">Striga asiatica</name>
    <name type="common">Asiatic witchweed</name>
    <name type="synonym">Buchnera asiatica</name>
    <dbReference type="NCBI Taxonomy" id="4170"/>
    <lineage>
        <taxon>Eukaryota</taxon>
        <taxon>Viridiplantae</taxon>
        <taxon>Streptophyta</taxon>
        <taxon>Embryophyta</taxon>
        <taxon>Tracheophyta</taxon>
        <taxon>Spermatophyta</taxon>
        <taxon>Magnoliopsida</taxon>
        <taxon>eudicotyledons</taxon>
        <taxon>Gunneridae</taxon>
        <taxon>Pentapetalae</taxon>
        <taxon>asterids</taxon>
        <taxon>lamiids</taxon>
        <taxon>Lamiales</taxon>
        <taxon>Orobanchaceae</taxon>
        <taxon>Buchnereae</taxon>
        <taxon>Striga</taxon>
    </lineage>
</organism>
<keyword evidence="3" id="KW-1185">Reference proteome</keyword>
<name>A0A5A7RDH7_STRAF</name>
<dbReference type="OrthoDB" id="913284at2759"/>
<evidence type="ECO:0000313" key="3">
    <source>
        <dbReference type="Proteomes" id="UP000325081"/>
    </source>
</evidence>
<dbReference type="PANTHER" id="PTHR33499">
    <property type="entry name" value="OS12G0282400 PROTEIN-RELATED"/>
    <property type="match status" value="1"/>
</dbReference>
<dbReference type="AlphaFoldDB" id="A0A5A7RDH7"/>
<proteinExistence type="predicted"/>
<feature type="region of interest" description="Disordered" evidence="1">
    <location>
        <begin position="345"/>
        <end position="365"/>
    </location>
</feature>
<sequence>MAPGSVRNSKKYIPNNSRQSLLSHLTMTNTLADSIPRRSITRQFEKTNVGPEKANEGLETGKANNDSSIGGETTITTHTLEGDNTTHVVSSTQSPQTQQNESSSLDTPSTEGTLNPPLPQASSCSSKKKRGQTMGKSIIKTFEASGKKMKITVDPMIGRPKNRVESAKFSSQIGVVTRDVLPVPKKWKDVDEKGLEPGIDHIKIHMDVNLEDTGVKRCVIDRLQSSTRQKRYRLHQHYKKYSSLEEAKNNKPSFCANKQNWEELCEHFASPKFKSQKELNGGPCDMLELYKRTHYTDKGGWSSKEAEENWDLMIARREKYTEQGVEKSEQDILLEVLGHGSGYIKGYGYGPRPPSRRSSYDLNSQKEKELQDTHEKLQKSESEVIELKEQVSNLKDQLSHQGADIAKIMASMAASGTSL</sequence>
<evidence type="ECO:0000256" key="1">
    <source>
        <dbReference type="SAM" id="MobiDB-lite"/>
    </source>
</evidence>